<accession>A0A0M2GU65</accession>
<organism evidence="1 2">
    <name type="scientific">Streptomyces variegatus</name>
    <dbReference type="NCBI Taxonomy" id="284040"/>
    <lineage>
        <taxon>Bacteria</taxon>
        <taxon>Bacillati</taxon>
        <taxon>Actinomycetota</taxon>
        <taxon>Actinomycetes</taxon>
        <taxon>Kitasatosporales</taxon>
        <taxon>Streptomycetaceae</taxon>
        <taxon>Streptomyces</taxon>
    </lineage>
</organism>
<gene>
    <name evidence="1" type="ORF">UK15_11710</name>
</gene>
<reference evidence="2" key="1">
    <citation type="submission" date="2015-02" db="EMBL/GenBank/DDBJ databases">
        <authorList>
            <person name="Ju K.-S."/>
            <person name="Doroghazi J.R."/>
            <person name="Metcalf W."/>
        </authorList>
    </citation>
    <scope>NUCLEOTIDE SEQUENCE [LARGE SCALE GENOMIC DNA]</scope>
    <source>
        <strain evidence="2">NRRL B-16380</strain>
    </source>
</reference>
<evidence type="ECO:0000313" key="1">
    <source>
        <dbReference type="EMBL" id="KJK39683.1"/>
    </source>
</evidence>
<comment type="caution">
    <text evidence="1">The sequence shown here is derived from an EMBL/GenBank/DDBJ whole genome shotgun (WGS) entry which is preliminary data.</text>
</comment>
<dbReference type="AlphaFoldDB" id="A0A0M2GU65"/>
<proteinExistence type="predicted"/>
<dbReference type="PATRIC" id="fig|284040.3.peg.6788"/>
<protein>
    <submittedName>
        <fullName evidence="1">Uncharacterized protein</fullName>
    </submittedName>
</protein>
<dbReference type="Proteomes" id="UP000034786">
    <property type="component" value="Unassembled WGS sequence"/>
</dbReference>
<evidence type="ECO:0000313" key="2">
    <source>
        <dbReference type="Proteomes" id="UP000034786"/>
    </source>
</evidence>
<dbReference type="EMBL" id="JYJH01000006">
    <property type="protein sequence ID" value="KJK39683.1"/>
    <property type="molecule type" value="Genomic_DNA"/>
</dbReference>
<keyword evidence="2" id="KW-1185">Reference proteome</keyword>
<sequence length="59" mass="6228">MIKAGAGAGIKAVGSSGGVGWRRIDRLRECLLCEWGRAELLESIRARVGTAAARAAFIE</sequence>
<name>A0A0M2GU65_9ACTN</name>